<dbReference type="Proteomes" id="UP000230821">
    <property type="component" value="Unassembled WGS sequence"/>
</dbReference>
<reference evidence="1 2" key="1">
    <citation type="submission" date="2017-10" db="EMBL/GenBank/DDBJ databases">
        <title>Novel microbial diversity and functional potential in the marine mammal oral microbiome.</title>
        <authorList>
            <person name="Dudek N.K."/>
            <person name="Sun C.L."/>
            <person name="Burstein D."/>
            <person name="Kantor R.S."/>
            <person name="Aliaga Goltsman D.S."/>
            <person name="Bik E.M."/>
            <person name="Thomas B.C."/>
            <person name="Banfield J.F."/>
            <person name="Relman D.A."/>
        </authorList>
    </citation>
    <scope>NUCLEOTIDE SEQUENCE [LARGE SCALE GENOMIC DNA]</scope>
    <source>
        <strain evidence="1">DOLJORAL78_47_16</strain>
    </source>
</reference>
<comment type="caution">
    <text evidence="1">The sequence shown here is derived from an EMBL/GenBank/DDBJ whole genome shotgun (WGS) entry which is preliminary data.</text>
</comment>
<organism evidence="1 2">
    <name type="scientific">candidate division KSB3 bacterium</name>
    <dbReference type="NCBI Taxonomy" id="2044937"/>
    <lineage>
        <taxon>Bacteria</taxon>
        <taxon>candidate division KSB3</taxon>
    </lineage>
</organism>
<evidence type="ECO:0000313" key="2">
    <source>
        <dbReference type="Proteomes" id="UP000230821"/>
    </source>
</evidence>
<dbReference type="EMBL" id="PDSK01000101">
    <property type="protein sequence ID" value="PIE33289.1"/>
    <property type="molecule type" value="Genomic_DNA"/>
</dbReference>
<gene>
    <name evidence="1" type="ORF">CSA56_12535</name>
</gene>
<sequence length="347" mass="40589">MPGYEGPDLIESICEGKGTRFNGTVCDFYTCVDRICSLLQRQQLEDFWNLGRCAYIVLQTIEECCLKTLHEMYEGLPLGDSIDYDMQSVVQRLKQQHLEFGFNLAVWHRYVYTTVYREIRKQLTFLPDKKHCGTCKHISKTNGYVCMERGEIRSNLDFRCLKYQPKAVLSEPPEVETCQNCEHLSRKSYFCYARGETRNKTDEVCEQYSQDISANFVSLDEERPNSGGAASQYVDHLLYKINQENEYFSDAPDAALLPQDELETLQTVLQDRIESVSAGTKKHDMYERQYRLFMTLLFKLYDDMPEEDAIKSVAQEYDVKEWTVKRDIKDVREYLKNVLEYQARTSS</sequence>
<accession>A0A2G6KER3</accession>
<evidence type="ECO:0000313" key="1">
    <source>
        <dbReference type="EMBL" id="PIE33289.1"/>
    </source>
</evidence>
<proteinExistence type="predicted"/>
<protein>
    <submittedName>
        <fullName evidence="1">Uncharacterized protein</fullName>
    </submittedName>
</protein>
<name>A0A2G6KER3_9BACT</name>
<dbReference type="AlphaFoldDB" id="A0A2G6KER3"/>